<comment type="similarity">
    <text evidence="1">Belongs to the glycosyltransferase 2 family.</text>
</comment>
<dbReference type="AlphaFoldDB" id="A0A5R9J2D2"/>
<dbReference type="PANTHER" id="PTHR43685">
    <property type="entry name" value="GLYCOSYLTRANSFERASE"/>
    <property type="match status" value="1"/>
</dbReference>
<evidence type="ECO:0000256" key="1">
    <source>
        <dbReference type="ARBA" id="ARBA00006739"/>
    </source>
</evidence>
<dbReference type="PANTHER" id="PTHR43685:SF5">
    <property type="entry name" value="GLYCOSYLTRANSFERASE EPSE-RELATED"/>
    <property type="match status" value="1"/>
</dbReference>
<dbReference type="RefSeq" id="WP_138326854.1">
    <property type="nucleotide sequence ID" value="NZ_VCDI01000005.1"/>
</dbReference>
<protein>
    <submittedName>
        <fullName evidence="5">Glycosyltransferase</fullName>
    </submittedName>
</protein>
<organism evidence="5 6">
    <name type="scientific">Lichenicoccus roseus</name>
    <dbReference type="NCBI Taxonomy" id="2683649"/>
    <lineage>
        <taxon>Bacteria</taxon>
        <taxon>Pseudomonadati</taxon>
        <taxon>Pseudomonadota</taxon>
        <taxon>Alphaproteobacteria</taxon>
        <taxon>Acetobacterales</taxon>
        <taxon>Acetobacteraceae</taxon>
        <taxon>Lichenicoccus</taxon>
    </lineage>
</organism>
<dbReference type="EMBL" id="VCDI01000005">
    <property type="protein sequence ID" value="TLU71784.1"/>
    <property type="molecule type" value="Genomic_DNA"/>
</dbReference>
<feature type="domain" description="Glycosyltransferase 2-like" evidence="4">
    <location>
        <begin position="14"/>
        <end position="116"/>
    </location>
</feature>
<keyword evidence="6" id="KW-1185">Reference proteome</keyword>
<dbReference type="OrthoDB" id="6383742at2"/>
<dbReference type="SUPFAM" id="SSF53448">
    <property type="entry name" value="Nucleotide-diphospho-sugar transferases"/>
    <property type="match status" value="1"/>
</dbReference>
<dbReference type="Proteomes" id="UP000305654">
    <property type="component" value="Unassembled WGS sequence"/>
</dbReference>
<sequence length="312" mass="33801">MHDSTVRAHRPVAILLSTYQGAAFLREQLASLAAQTHADWVLYWRDDGSCDGSASIVAEFAQEVGAGRCRAVPGDRHVGITASFMVLLRAVPPGHVVAFADQDDVWLPDKLARGLAGIGDASSGRPALYCARQLLVDDALQTIGFSPSVRHLPHFPAALAQNLATGCTILLNPAAAALVAASRPPDDTLHDWWSYLMVGAAGGRLVADPVAVVLYRQHTQNAVGAPRSTLRRARLALRRGPDSFMRLFRHHVAALLDQPVPLPRQTLADLARIAAALDHGTPARLLALARLGRLVRRTWPETMLFRLWFLLG</sequence>
<evidence type="ECO:0000256" key="2">
    <source>
        <dbReference type="ARBA" id="ARBA00022676"/>
    </source>
</evidence>
<dbReference type="InterPro" id="IPR050834">
    <property type="entry name" value="Glycosyltransf_2"/>
</dbReference>
<gene>
    <name evidence="5" type="ORF">FE263_15070</name>
</gene>
<dbReference type="InterPro" id="IPR029044">
    <property type="entry name" value="Nucleotide-diphossugar_trans"/>
</dbReference>
<accession>A0A5R9J2D2</accession>
<proteinExistence type="inferred from homology"/>
<keyword evidence="2" id="KW-0328">Glycosyltransferase</keyword>
<dbReference type="InterPro" id="IPR001173">
    <property type="entry name" value="Glyco_trans_2-like"/>
</dbReference>
<name>A0A5R9J2D2_9PROT</name>
<dbReference type="Pfam" id="PF00535">
    <property type="entry name" value="Glycos_transf_2"/>
    <property type="match status" value="1"/>
</dbReference>
<keyword evidence="3 5" id="KW-0808">Transferase</keyword>
<evidence type="ECO:0000313" key="6">
    <source>
        <dbReference type="Proteomes" id="UP000305654"/>
    </source>
</evidence>
<dbReference type="Gene3D" id="3.90.550.10">
    <property type="entry name" value="Spore Coat Polysaccharide Biosynthesis Protein SpsA, Chain A"/>
    <property type="match status" value="1"/>
</dbReference>
<comment type="caution">
    <text evidence="5">The sequence shown here is derived from an EMBL/GenBank/DDBJ whole genome shotgun (WGS) entry which is preliminary data.</text>
</comment>
<reference evidence="5 6" key="1">
    <citation type="submission" date="2019-05" db="EMBL/GenBank/DDBJ databases">
        <authorList>
            <person name="Pankratov T."/>
            <person name="Grouzdev D."/>
        </authorList>
    </citation>
    <scope>NUCLEOTIDE SEQUENCE [LARGE SCALE GENOMIC DNA]</scope>
    <source>
        <strain evidence="5 6">KEBCLARHB70R</strain>
    </source>
</reference>
<evidence type="ECO:0000313" key="5">
    <source>
        <dbReference type="EMBL" id="TLU71784.1"/>
    </source>
</evidence>
<dbReference type="GO" id="GO:0016757">
    <property type="term" value="F:glycosyltransferase activity"/>
    <property type="evidence" value="ECO:0007669"/>
    <property type="project" value="UniProtKB-KW"/>
</dbReference>
<evidence type="ECO:0000256" key="3">
    <source>
        <dbReference type="ARBA" id="ARBA00022679"/>
    </source>
</evidence>
<evidence type="ECO:0000259" key="4">
    <source>
        <dbReference type="Pfam" id="PF00535"/>
    </source>
</evidence>